<gene>
    <name evidence="2" type="ORF">MQE39_07930</name>
</gene>
<dbReference type="Pfam" id="PF04229">
    <property type="entry name" value="GrpB"/>
    <property type="match status" value="1"/>
</dbReference>
<dbReference type="Gene3D" id="3.30.460.10">
    <property type="entry name" value="Beta Polymerase, domain 2"/>
    <property type="match status" value="1"/>
</dbReference>
<dbReference type="Pfam" id="PF13673">
    <property type="entry name" value="Acetyltransf_10"/>
    <property type="match status" value="1"/>
</dbReference>
<dbReference type="SUPFAM" id="SSF81301">
    <property type="entry name" value="Nucleotidyltransferase"/>
    <property type="match status" value="1"/>
</dbReference>
<keyword evidence="2" id="KW-0012">Acyltransferase</keyword>
<proteinExistence type="predicted"/>
<dbReference type="InterPro" id="IPR016181">
    <property type="entry name" value="Acyl_CoA_acyltransferase"/>
</dbReference>
<dbReference type="InterPro" id="IPR007344">
    <property type="entry name" value="GrpB/CoaE"/>
</dbReference>
<dbReference type="PANTHER" id="PTHR34822:SF1">
    <property type="entry name" value="GRPB FAMILY PROTEIN"/>
    <property type="match status" value="1"/>
</dbReference>
<accession>A0AB35UMQ1</accession>
<dbReference type="EMBL" id="JALDAW010000011">
    <property type="protein sequence ID" value="MDY5168043.1"/>
    <property type="molecule type" value="Genomic_DNA"/>
</dbReference>
<dbReference type="InterPro" id="IPR043519">
    <property type="entry name" value="NT_sf"/>
</dbReference>
<dbReference type="SUPFAM" id="SSF55729">
    <property type="entry name" value="Acyl-CoA N-acyltransferases (Nat)"/>
    <property type="match status" value="1"/>
</dbReference>
<dbReference type="EC" id="2.3.1.-" evidence="2"/>
<dbReference type="CDD" id="cd04301">
    <property type="entry name" value="NAT_SF"/>
    <property type="match status" value="1"/>
</dbReference>
<dbReference type="GO" id="GO:0016747">
    <property type="term" value="F:acyltransferase activity, transferring groups other than amino-acyl groups"/>
    <property type="evidence" value="ECO:0007669"/>
    <property type="project" value="InterPro"/>
</dbReference>
<evidence type="ECO:0000313" key="2">
    <source>
        <dbReference type="EMBL" id="MDY5168043.1"/>
    </source>
</evidence>
<feature type="domain" description="N-acetyltransferase" evidence="1">
    <location>
        <begin position="195"/>
        <end position="336"/>
    </location>
</feature>
<dbReference type="InterPro" id="IPR000182">
    <property type="entry name" value="GNAT_dom"/>
</dbReference>
<dbReference type="AlphaFoldDB" id="A0AB35UMQ1"/>
<dbReference type="Proteomes" id="UP001276902">
    <property type="component" value="Unassembled WGS sequence"/>
</dbReference>
<keyword evidence="2" id="KW-0808">Transferase</keyword>
<protein>
    <submittedName>
        <fullName evidence="2">GNAT family N-acetyltransferase</fullName>
        <ecNumber evidence="2">2.3.1.-</ecNumber>
    </submittedName>
</protein>
<reference evidence="2" key="1">
    <citation type="submission" date="2022-03" db="EMBL/GenBank/DDBJ databases">
        <title>First case of bacteraemia caused by Dielma fastidiosa in a patient hospitalised with diverticulitis.</title>
        <authorList>
            <person name="Forman-Ankjaer B."/>
            <person name="Hvid-Jensen F."/>
            <person name="Kobel C.M."/>
            <person name="Greve T."/>
        </authorList>
    </citation>
    <scope>NUCLEOTIDE SEQUENCE</scope>
    <source>
        <strain evidence="2">AUH_DF_2021</strain>
    </source>
</reference>
<comment type="caution">
    <text evidence="2">The sequence shown here is derived from an EMBL/GenBank/DDBJ whole genome shotgun (WGS) entry which is preliminary data.</text>
</comment>
<sequence length="352" mass="41137">MTKQLSDMNLEELWHLFPISLSAYQPCWQTWYEEERQFLCMLLPDLSLRINHIGSTAIKGIWAKPIIDILIEAAEPADLKQIKTLLIKNGYICMSETENRISLNKGYTEHGFAERVFHIHLRLNNDHDEIYFRDYLNKHFEIAKEYEQLKLKLWKLYEFDRDGYTLAKTNFVSNYTRLAKEAAMNNEKGDKMKIVEIMDRSDLLIEQLMAVWENSVSATHLFLSAAEISKIKEYVPKALLSVPHLIVMMNDCNTPIAFMGIAEKRLEMLFILNEERGKGIGKRLLQFGIDHYAVNELTVNEQNPQAVGFYEHMGFQTYKRSECDEQGNLYPLLIMRLIERGTQTARISEQRL</sequence>
<dbReference type="RefSeq" id="WP_320883484.1">
    <property type="nucleotide sequence ID" value="NZ_BAABZA010000001.1"/>
</dbReference>
<evidence type="ECO:0000313" key="3">
    <source>
        <dbReference type="Proteomes" id="UP001276902"/>
    </source>
</evidence>
<dbReference type="Gene3D" id="3.40.630.30">
    <property type="match status" value="1"/>
</dbReference>
<evidence type="ECO:0000259" key="1">
    <source>
        <dbReference type="PROSITE" id="PS51186"/>
    </source>
</evidence>
<dbReference type="PROSITE" id="PS51186">
    <property type="entry name" value="GNAT"/>
    <property type="match status" value="1"/>
</dbReference>
<dbReference type="PANTHER" id="PTHR34822">
    <property type="entry name" value="GRPB DOMAIN PROTEIN (AFU_ORTHOLOGUE AFUA_1G01530)"/>
    <property type="match status" value="1"/>
</dbReference>
<organism evidence="2 3">
    <name type="scientific">Dielma fastidiosa</name>
    <dbReference type="NCBI Taxonomy" id="1034346"/>
    <lineage>
        <taxon>Bacteria</taxon>
        <taxon>Bacillati</taxon>
        <taxon>Bacillota</taxon>
        <taxon>Erysipelotrichia</taxon>
        <taxon>Erysipelotrichales</taxon>
        <taxon>Erysipelotrichaceae</taxon>
        <taxon>Dielma</taxon>
    </lineage>
</organism>
<name>A0AB35UMQ1_9FIRM</name>